<dbReference type="Proteomes" id="UP000051084">
    <property type="component" value="Unassembled WGS sequence"/>
</dbReference>
<dbReference type="AlphaFoldDB" id="A0A0R1UUM6"/>
<dbReference type="PATRIC" id="fig|1423742.4.peg.1187"/>
<dbReference type="InterPro" id="IPR005247">
    <property type="entry name" value="YbhB_YbcL/LppC-like"/>
</dbReference>
<dbReference type="Gene3D" id="3.90.280.10">
    <property type="entry name" value="PEBP-like"/>
    <property type="match status" value="1"/>
</dbReference>
<reference evidence="1 2" key="1">
    <citation type="journal article" date="2015" name="Genome Announc.">
        <title>Expanding the biotechnology potential of lactobacilli through comparative genomics of 213 strains and associated genera.</title>
        <authorList>
            <person name="Sun Z."/>
            <person name="Harris H.M."/>
            <person name="McCann A."/>
            <person name="Guo C."/>
            <person name="Argimon S."/>
            <person name="Zhang W."/>
            <person name="Yang X."/>
            <person name="Jeffery I.B."/>
            <person name="Cooney J.C."/>
            <person name="Kagawa T.F."/>
            <person name="Liu W."/>
            <person name="Song Y."/>
            <person name="Salvetti E."/>
            <person name="Wrobel A."/>
            <person name="Rasinkangas P."/>
            <person name="Parkhill J."/>
            <person name="Rea M.C."/>
            <person name="O'Sullivan O."/>
            <person name="Ritari J."/>
            <person name="Douillard F.P."/>
            <person name="Paul Ross R."/>
            <person name="Yang R."/>
            <person name="Briner A.E."/>
            <person name="Felis G.E."/>
            <person name="de Vos W.M."/>
            <person name="Barrangou R."/>
            <person name="Klaenhammer T.R."/>
            <person name="Caufield P.W."/>
            <person name="Cui Y."/>
            <person name="Zhang H."/>
            <person name="O'Toole P.W."/>
        </authorList>
    </citation>
    <scope>NUCLEOTIDE SEQUENCE [LARGE SCALE GENOMIC DNA]</scope>
    <source>
        <strain evidence="1 2">DSM 18793</strain>
    </source>
</reference>
<dbReference type="Pfam" id="PF01161">
    <property type="entry name" value="PBP"/>
    <property type="match status" value="1"/>
</dbReference>
<dbReference type="OrthoDB" id="9797506at2"/>
<dbReference type="STRING" id="417373.GCA_001570685_00103"/>
<dbReference type="NCBIfam" id="TIGR00481">
    <property type="entry name" value="YbhB/YbcL family Raf kinase inhibitor-like protein"/>
    <property type="match status" value="1"/>
</dbReference>
<dbReference type="PANTHER" id="PTHR30289">
    <property type="entry name" value="UNCHARACTERIZED PROTEIN YBCL-RELATED"/>
    <property type="match status" value="1"/>
</dbReference>
<dbReference type="PANTHER" id="PTHR30289:SF1">
    <property type="entry name" value="PEBP (PHOSPHATIDYLETHANOLAMINE-BINDING PROTEIN) FAMILY PROTEIN"/>
    <property type="match status" value="1"/>
</dbReference>
<protein>
    <recommendedName>
        <fullName evidence="3">Phospholipid-binding protein</fullName>
    </recommendedName>
</protein>
<dbReference type="InterPro" id="IPR008914">
    <property type="entry name" value="PEBP"/>
</dbReference>
<dbReference type="EMBL" id="AZGC01000026">
    <property type="protein sequence ID" value="KRL95096.1"/>
    <property type="molecule type" value="Genomic_DNA"/>
</dbReference>
<evidence type="ECO:0000313" key="1">
    <source>
        <dbReference type="EMBL" id="KRL95096.1"/>
    </source>
</evidence>
<dbReference type="InterPro" id="IPR036610">
    <property type="entry name" value="PEBP-like_sf"/>
</dbReference>
<dbReference type="RefSeq" id="WP_054652279.1">
    <property type="nucleotide sequence ID" value="NZ_AZGC01000026.1"/>
</dbReference>
<dbReference type="CDD" id="cd00865">
    <property type="entry name" value="PEBP_bact_arch"/>
    <property type="match status" value="1"/>
</dbReference>
<evidence type="ECO:0000313" key="2">
    <source>
        <dbReference type="Proteomes" id="UP000051084"/>
    </source>
</evidence>
<accession>A0A0R1UUM6</accession>
<comment type="caution">
    <text evidence="1">The sequence shown here is derived from an EMBL/GenBank/DDBJ whole genome shotgun (WGS) entry which is preliminary data.</text>
</comment>
<dbReference type="SUPFAM" id="SSF49777">
    <property type="entry name" value="PEBP-like"/>
    <property type="match status" value="1"/>
</dbReference>
<keyword evidence="2" id="KW-1185">Reference proteome</keyword>
<sequence>MQISVPLNDHQLLDDRFGKYATEMIADHPVRSFPITITDAPANTQAFALSFIDYDAVPVSGFAWIHWLATDIPGDWHTIPENASQELAGQFIQGNNSNAGGLVNGNPNITTGYVGPQPPDQTHQYTLVVYALDQPLKLTPGFWYNEFRRAVAEHTLAQATLELPSRA</sequence>
<organism evidence="1 2">
    <name type="scientific">Limosilactobacillus equigenerosi DSM 18793 = JCM 14505</name>
    <dbReference type="NCBI Taxonomy" id="1423742"/>
    <lineage>
        <taxon>Bacteria</taxon>
        <taxon>Bacillati</taxon>
        <taxon>Bacillota</taxon>
        <taxon>Bacilli</taxon>
        <taxon>Lactobacillales</taxon>
        <taxon>Lactobacillaceae</taxon>
        <taxon>Limosilactobacillus</taxon>
    </lineage>
</organism>
<proteinExistence type="predicted"/>
<evidence type="ECO:0008006" key="3">
    <source>
        <dbReference type="Google" id="ProtNLM"/>
    </source>
</evidence>
<name>A0A0R1UUM6_9LACO</name>
<gene>
    <name evidence="1" type="ORF">FC21_GL001144</name>
</gene>